<proteinExistence type="predicted"/>
<dbReference type="Pfam" id="PF08241">
    <property type="entry name" value="Methyltransf_11"/>
    <property type="match status" value="1"/>
</dbReference>
<dbReference type="InParanoid" id="A0A2N3NF14"/>
<evidence type="ECO:0000259" key="2">
    <source>
        <dbReference type="Pfam" id="PF08241"/>
    </source>
</evidence>
<dbReference type="OrthoDB" id="10027013at2759"/>
<dbReference type="EMBL" id="NLAX01000008">
    <property type="protein sequence ID" value="PKS11015.1"/>
    <property type="molecule type" value="Genomic_DNA"/>
</dbReference>
<sequence length="318" mass="35019">MSDNAAPRQETTFRDYTDKQGATYAQHRPGYHPRLWEILLNYHTSSGGQFDLVLDVGCGPGQAVGAVAPRFNRAIGIDPSEGMLNIARSIGGTSANSEPIRFEISSAELLGTDLSPPVEEGSVDLIIAATCAHWFNMSEFWPRAAKVLKTGGTVAFWVSGPLVVDSSVPNAERIREALDRLHERLDDYFEPGNRVVSDLYKDILLPWTIPEPVADFDKESFVRQEWGTDAPGAEPGDQFYQTSKREVGPAAIEAVLSTMSPVTRWREAHPEAVGTEDDVVRKMRREMEQALYDGGVEKGKEVIRGGVSAVMLMVKKRA</sequence>
<keyword evidence="4" id="KW-1185">Reference proteome</keyword>
<dbReference type="PANTHER" id="PTHR44942:SF10">
    <property type="entry name" value="METHYLTRANSFERASE TYPE 11 DOMAIN-CONTAINING PROTEIN"/>
    <property type="match status" value="1"/>
</dbReference>
<dbReference type="Gene3D" id="3.40.50.150">
    <property type="entry name" value="Vaccinia Virus protein VP39"/>
    <property type="match status" value="1"/>
</dbReference>
<protein>
    <recommendedName>
        <fullName evidence="2">Methyltransferase type 11 domain-containing protein</fullName>
    </recommendedName>
</protein>
<evidence type="ECO:0000256" key="1">
    <source>
        <dbReference type="SAM" id="MobiDB-lite"/>
    </source>
</evidence>
<name>A0A2N3NF14_9PEZI</name>
<reference evidence="3 4" key="1">
    <citation type="journal article" date="2017" name="G3 (Bethesda)">
        <title>First Draft Genome Sequence of the Pathogenic Fungus Lomentospora prolificans (Formerly Scedosporium prolificans).</title>
        <authorList>
            <person name="Luo R."/>
            <person name="Zimin A."/>
            <person name="Workman R."/>
            <person name="Fan Y."/>
            <person name="Pertea G."/>
            <person name="Grossman N."/>
            <person name="Wear M.P."/>
            <person name="Jia B."/>
            <person name="Miller H."/>
            <person name="Casadevall A."/>
            <person name="Timp W."/>
            <person name="Zhang S.X."/>
            <person name="Salzberg S.L."/>
        </authorList>
    </citation>
    <scope>NUCLEOTIDE SEQUENCE [LARGE SCALE GENOMIC DNA]</scope>
    <source>
        <strain evidence="3 4">JHH-5317</strain>
    </source>
</reference>
<organism evidence="3 4">
    <name type="scientific">Lomentospora prolificans</name>
    <dbReference type="NCBI Taxonomy" id="41688"/>
    <lineage>
        <taxon>Eukaryota</taxon>
        <taxon>Fungi</taxon>
        <taxon>Dikarya</taxon>
        <taxon>Ascomycota</taxon>
        <taxon>Pezizomycotina</taxon>
        <taxon>Sordariomycetes</taxon>
        <taxon>Hypocreomycetidae</taxon>
        <taxon>Microascales</taxon>
        <taxon>Microascaceae</taxon>
        <taxon>Lomentospora</taxon>
    </lineage>
</organism>
<dbReference type="CDD" id="cd02440">
    <property type="entry name" value="AdoMet_MTases"/>
    <property type="match status" value="1"/>
</dbReference>
<dbReference type="InterPro" id="IPR013216">
    <property type="entry name" value="Methyltransf_11"/>
</dbReference>
<gene>
    <name evidence="3" type="ORF">jhhlp_002774</name>
</gene>
<dbReference type="SUPFAM" id="SSF53335">
    <property type="entry name" value="S-adenosyl-L-methionine-dependent methyltransferases"/>
    <property type="match status" value="1"/>
</dbReference>
<dbReference type="GO" id="GO:0008757">
    <property type="term" value="F:S-adenosylmethionine-dependent methyltransferase activity"/>
    <property type="evidence" value="ECO:0007669"/>
    <property type="project" value="InterPro"/>
</dbReference>
<dbReference type="AlphaFoldDB" id="A0A2N3NF14"/>
<dbReference type="InterPro" id="IPR029063">
    <property type="entry name" value="SAM-dependent_MTases_sf"/>
</dbReference>
<dbReference type="PANTHER" id="PTHR44942">
    <property type="entry name" value="METHYLTRANSF_11 DOMAIN-CONTAINING PROTEIN"/>
    <property type="match status" value="1"/>
</dbReference>
<dbReference type="Proteomes" id="UP000233524">
    <property type="component" value="Unassembled WGS sequence"/>
</dbReference>
<comment type="caution">
    <text evidence="3">The sequence shown here is derived from an EMBL/GenBank/DDBJ whole genome shotgun (WGS) entry which is preliminary data.</text>
</comment>
<feature type="region of interest" description="Disordered" evidence="1">
    <location>
        <begin position="1"/>
        <end position="25"/>
    </location>
</feature>
<accession>A0A2N3NF14</accession>
<dbReference type="VEuPathDB" id="FungiDB:jhhlp_002774"/>
<feature type="domain" description="Methyltransferase type 11" evidence="2">
    <location>
        <begin position="54"/>
        <end position="156"/>
    </location>
</feature>
<dbReference type="InterPro" id="IPR051052">
    <property type="entry name" value="Diverse_substrate_MTase"/>
</dbReference>
<dbReference type="STRING" id="41688.A0A2N3NF14"/>
<evidence type="ECO:0000313" key="3">
    <source>
        <dbReference type="EMBL" id="PKS11015.1"/>
    </source>
</evidence>
<evidence type="ECO:0000313" key="4">
    <source>
        <dbReference type="Proteomes" id="UP000233524"/>
    </source>
</evidence>